<dbReference type="GeneID" id="25908387"/>
<evidence type="ECO:0000313" key="1">
    <source>
        <dbReference type="EMBL" id="KNC79734.1"/>
    </source>
</evidence>
<keyword evidence="2" id="KW-1185">Reference proteome</keyword>
<evidence type="ECO:0000313" key="2">
    <source>
        <dbReference type="Proteomes" id="UP000054560"/>
    </source>
</evidence>
<organism evidence="1 2">
    <name type="scientific">Sphaeroforma arctica JP610</name>
    <dbReference type="NCBI Taxonomy" id="667725"/>
    <lineage>
        <taxon>Eukaryota</taxon>
        <taxon>Ichthyosporea</taxon>
        <taxon>Ichthyophonida</taxon>
        <taxon>Sphaeroforma</taxon>
    </lineage>
</organism>
<dbReference type="AlphaFoldDB" id="A0A0L0FSS1"/>
<dbReference type="EMBL" id="KQ242254">
    <property type="protein sequence ID" value="KNC79734.1"/>
    <property type="molecule type" value="Genomic_DNA"/>
</dbReference>
<dbReference type="Proteomes" id="UP000054560">
    <property type="component" value="Unassembled WGS sequence"/>
</dbReference>
<feature type="non-terminal residue" evidence="1">
    <location>
        <position position="1"/>
    </location>
</feature>
<name>A0A0L0FSS1_9EUKA</name>
<dbReference type="RefSeq" id="XP_014153636.1">
    <property type="nucleotide sequence ID" value="XM_014298161.1"/>
</dbReference>
<sequence length="157" mass="18034">ECSQRQKDAQAIYQATGVDTYFRDYEAWKISSMFLLGHLASQMFGNKSVAETYVLRVRTEHTPSSTSKKRFKITDKPEVVAVGDLPAAIQTQARERLQETDDRFQALVIVLHNLVGSTTRAESVHVERRLMPAKEDFYTCVNKDSIVDWLNSDEFWQ</sequence>
<reference evidence="1 2" key="1">
    <citation type="submission" date="2011-02" db="EMBL/GenBank/DDBJ databases">
        <title>The Genome Sequence of Sphaeroforma arctica JP610.</title>
        <authorList>
            <consortium name="The Broad Institute Genome Sequencing Platform"/>
            <person name="Russ C."/>
            <person name="Cuomo C."/>
            <person name="Young S.K."/>
            <person name="Zeng Q."/>
            <person name="Gargeya S."/>
            <person name="Alvarado L."/>
            <person name="Berlin A."/>
            <person name="Chapman S.B."/>
            <person name="Chen Z."/>
            <person name="Freedman E."/>
            <person name="Gellesch M."/>
            <person name="Goldberg J."/>
            <person name="Griggs A."/>
            <person name="Gujja S."/>
            <person name="Heilman E."/>
            <person name="Heiman D."/>
            <person name="Howarth C."/>
            <person name="Mehta T."/>
            <person name="Neiman D."/>
            <person name="Pearson M."/>
            <person name="Roberts A."/>
            <person name="Saif S."/>
            <person name="Shea T."/>
            <person name="Shenoy N."/>
            <person name="Sisk P."/>
            <person name="Stolte C."/>
            <person name="Sykes S."/>
            <person name="White J."/>
            <person name="Yandava C."/>
            <person name="Burger G."/>
            <person name="Gray M.W."/>
            <person name="Holland P.W.H."/>
            <person name="King N."/>
            <person name="Lang F.B.F."/>
            <person name="Roger A.J."/>
            <person name="Ruiz-Trillo I."/>
            <person name="Haas B."/>
            <person name="Nusbaum C."/>
            <person name="Birren B."/>
        </authorList>
    </citation>
    <scope>NUCLEOTIDE SEQUENCE [LARGE SCALE GENOMIC DNA]</scope>
    <source>
        <strain evidence="1 2">JP610</strain>
    </source>
</reference>
<proteinExistence type="predicted"/>
<gene>
    <name evidence="1" type="ORF">SARC_07883</name>
</gene>
<protein>
    <submittedName>
        <fullName evidence="1">Uncharacterized protein</fullName>
    </submittedName>
</protein>
<accession>A0A0L0FSS1</accession>